<dbReference type="AlphaFoldDB" id="A0A6F9EFD1"/>
<evidence type="ECO:0000313" key="1">
    <source>
        <dbReference type="EMBL" id="CAB3395992.1"/>
    </source>
</evidence>
<protein>
    <submittedName>
        <fullName evidence="1">Uncharacterized protein</fullName>
    </submittedName>
</protein>
<dbReference type="Proteomes" id="UP000502196">
    <property type="component" value="Chromosome"/>
</dbReference>
<proteinExistence type="predicted"/>
<gene>
    <name evidence="1" type="ORF">COOX1_3238</name>
</gene>
<evidence type="ECO:0000313" key="2">
    <source>
        <dbReference type="Proteomes" id="UP000502196"/>
    </source>
</evidence>
<name>A0A6F9EFD1_9BACL</name>
<dbReference type="EMBL" id="LR792683">
    <property type="protein sequence ID" value="CAB3395992.1"/>
    <property type="molecule type" value="Genomic_DNA"/>
</dbReference>
<reference evidence="1 2" key="1">
    <citation type="submission" date="2020-04" db="EMBL/GenBank/DDBJ databases">
        <authorList>
            <person name="Hogendoorn C."/>
        </authorList>
    </citation>
    <scope>NUCLEOTIDE SEQUENCE [LARGE SCALE GENOMIC DNA]</scope>
    <source>
        <strain evidence="1">COOX1</strain>
    </source>
</reference>
<sequence>MIALSCEVNVVPMNYTILHIRCEFLQANGWTAEAFSALKSQYNVEGIGVPLPIPLFFRSL</sequence>
<organism evidence="1 2">
    <name type="scientific">Kyrpidia spormannii</name>
    <dbReference type="NCBI Taxonomy" id="2055160"/>
    <lineage>
        <taxon>Bacteria</taxon>
        <taxon>Bacillati</taxon>
        <taxon>Bacillota</taxon>
        <taxon>Bacilli</taxon>
        <taxon>Bacillales</taxon>
        <taxon>Alicyclobacillaceae</taxon>
        <taxon>Kyrpidia</taxon>
    </lineage>
</organism>
<accession>A0A6F9EFD1</accession>